<comment type="caution">
    <text evidence="1">The sequence shown here is derived from an EMBL/GenBank/DDBJ whole genome shotgun (WGS) entry which is preliminary data.</text>
</comment>
<dbReference type="Pfam" id="PF02511">
    <property type="entry name" value="Thy1"/>
    <property type="match status" value="1"/>
</dbReference>
<evidence type="ECO:0000313" key="2">
    <source>
        <dbReference type="Proteomes" id="UP000176865"/>
    </source>
</evidence>
<dbReference type="GO" id="GO:0006231">
    <property type="term" value="P:dTMP biosynthetic process"/>
    <property type="evidence" value="ECO:0007669"/>
    <property type="project" value="InterPro"/>
</dbReference>
<proteinExistence type="predicted"/>
<dbReference type="InterPro" id="IPR036098">
    <property type="entry name" value="Thymidylate_synthase_ThyX_sf"/>
</dbReference>
<dbReference type="EMBL" id="MFAB01000002">
    <property type="protein sequence ID" value="OGD69405.1"/>
    <property type="molecule type" value="Genomic_DNA"/>
</dbReference>
<accession>A0A1F5EPV4</accession>
<name>A0A1F5EPV4_9BACT</name>
<dbReference type="STRING" id="1797579.A2996_01750"/>
<evidence type="ECO:0000313" key="1">
    <source>
        <dbReference type="EMBL" id="OGD69405.1"/>
    </source>
</evidence>
<sequence length="454" mass="51945">MIKVKLLAKTDAEPLALASHAALKCYQAESPELGKTINVEDRLFNPGHHTTMQHTFFTFDVEGIAIGDITAGLHLVSPFYNSDQRSGRYCATLFSNPDYKKIEEYITTFWPSVKTTELDQIIDYVYSGVQTYNNNIARATEITRKFLKEERPFASEKSLDVSAPKIAQEQLRMFIPAIFPTGLDFTVNTTALVAMYLSAWTPAMKNLTGQMARIVMDEFPQLSFAFDPEKRRADEWGFDLHIRPHTICTSPSILVKKIGKDKRFVMPKLEHMHPVDLLHFMPEYMPNSVEEIETEIEISFATMGQDQRHRTIRRGNPIFSGDFYLPAVPAKCGLSPEAENLIVKWKSFHSRIPKSLLTVMAPYGAMVYYTKVGSYNAIAHEQIKRLCWCAQEEISEVGRLMRLDIQNRFDVNSKLLRILQPPCYETGKCVEGARYCGRDLRVRTPETYFPKRKV</sequence>
<gene>
    <name evidence="1" type="ORF">A2996_01750</name>
</gene>
<dbReference type="PROSITE" id="PS51331">
    <property type="entry name" value="THYX"/>
    <property type="match status" value="1"/>
</dbReference>
<dbReference type="AlphaFoldDB" id="A0A1F5EPV4"/>
<dbReference type="GO" id="GO:0050660">
    <property type="term" value="F:flavin adenine dinucleotide binding"/>
    <property type="evidence" value="ECO:0007669"/>
    <property type="project" value="InterPro"/>
</dbReference>
<dbReference type="Gene3D" id="3.30.1360.170">
    <property type="match status" value="1"/>
</dbReference>
<dbReference type="Proteomes" id="UP000176865">
    <property type="component" value="Unassembled WGS sequence"/>
</dbReference>
<dbReference type="InterPro" id="IPR003669">
    <property type="entry name" value="Thymidylate_synthase_ThyX"/>
</dbReference>
<reference evidence="1 2" key="1">
    <citation type="journal article" date="2016" name="Nat. Commun.">
        <title>Thousands of microbial genomes shed light on interconnected biogeochemical processes in an aquifer system.</title>
        <authorList>
            <person name="Anantharaman K."/>
            <person name="Brown C.T."/>
            <person name="Hug L.A."/>
            <person name="Sharon I."/>
            <person name="Castelle C.J."/>
            <person name="Probst A.J."/>
            <person name="Thomas B.C."/>
            <person name="Singh A."/>
            <person name="Wilkins M.J."/>
            <person name="Karaoz U."/>
            <person name="Brodie E.L."/>
            <person name="Williams K.H."/>
            <person name="Hubbard S.S."/>
            <person name="Banfield J.F."/>
        </authorList>
    </citation>
    <scope>NUCLEOTIDE SEQUENCE [LARGE SCALE GENOMIC DNA]</scope>
</reference>
<dbReference type="GO" id="GO:0050797">
    <property type="term" value="F:thymidylate synthase (FAD) activity"/>
    <property type="evidence" value="ECO:0007669"/>
    <property type="project" value="InterPro"/>
</dbReference>
<dbReference type="SUPFAM" id="SSF69796">
    <property type="entry name" value="Thymidylate synthase-complementing protein Thy1"/>
    <property type="match status" value="1"/>
</dbReference>
<protein>
    <recommendedName>
        <fullName evidence="3">Thymidylate synthase ThyX</fullName>
    </recommendedName>
</protein>
<evidence type="ECO:0008006" key="3">
    <source>
        <dbReference type="Google" id="ProtNLM"/>
    </source>
</evidence>
<organism evidence="1 2">
    <name type="scientific">Candidatus Campbellbacteria bacterium RIFCSPLOWO2_01_FULL_34_15</name>
    <dbReference type="NCBI Taxonomy" id="1797579"/>
    <lineage>
        <taxon>Bacteria</taxon>
        <taxon>Candidatus Campbelliibacteriota</taxon>
    </lineage>
</organism>